<keyword evidence="3" id="KW-0378">Hydrolase</keyword>
<dbReference type="InterPro" id="IPR029058">
    <property type="entry name" value="AB_hydrolase_fold"/>
</dbReference>
<accession>A0A517P3D4</accession>
<feature type="chain" id="PRO_5022018945" description="4-O-methyl-glucuronoyl methylesterase-like domain-containing protein" evidence="4">
    <location>
        <begin position="22"/>
        <end position="429"/>
    </location>
</feature>
<evidence type="ECO:0000313" key="6">
    <source>
        <dbReference type="EMBL" id="QDT13889.1"/>
    </source>
</evidence>
<reference evidence="6 7" key="1">
    <citation type="submission" date="2019-02" db="EMBL/GenBank/DDBJ databases">
        <title>Deep-cultivation of Planctomycetes and their phenomic and genomic characterization uncovers novel biology.</title>
        <authorList>
            <person name="Wiegand S."/>
            <person name="Jogler M."/>
            <person name="Boedeker C."/>
            <person name="Pinto D."/>
            <person name="Vollmers J."/>
            <person name="Rivas-Marin E."/>
            <person name="Kohn T."/>
            <person name="Peeters S.H."/>
            <person name="Heuer A."/>
            <person name="Rast P."/>
            <person name="Oberbeckmann S."/>
            <person name="Bunk B."/>
            <person name="Jeske O."/>
            <person name="Meyerdierks A."/>
            <person name="Storesund J.E."/>
            <person name="Kallscheuer N."/>
            <person name="Luecker S."/>
            <person name="Lage O.M."/>
            <person name="Pohl T."/>
            <person name="Merkel B.J."/>
            <person name="Hornburger P."/>
            <person name="Mueller R.-W."/>
            <person name="Bruemmer F."/>
            <person name="Labrenz M."/>
            <person name="Spormann A.M."/>
            <person name="Op den Camp H."/>
            <person name="Overmann J."/>
            <person name="Amann R."/>
            <person name="Jetten M.S.M."/>
            <person name="Mascher T."/>
            <person name="Medema M.H."/>
            <person name="Devos D.P."/>
            <person name="Kaster A.-K."/>
            <person name="Ovreas L."/>
            <person name="Rohde M."/>
            <person name="Galperin M.Y."/>
            <person name="Jogler C."/>
        </authorList>
    </citation>
    <scope>NUCLEOTIDE SEQUENCE [LARGE SCALE GENOMIC DNA]</scope>
    <source>
        <strain evidence="6 7">K23_9</strain>
    </source>
</reference>
<keyword evidence="1" id="KW-0719">Serine esterase</keyword>
<protein>
    <recommendedName>
        <fullName evidence="5">4-O-methyl-glucuronoyl methylesterase-like domain-containing protein</fullName>
    </recommendedName>
</protein>
<keyword evidence="2 4" id="KW-0732">Signal</keyword>
<keyword evidence="7" id="KW-1185">Reference proteome</keyword>
<dbReference type="SUPFAM" id="SSF53474">
    <property type="entry name" value="alpha/beta-Hydrolases"/>
    <property type="match status" value="1"/>
</dbReference>
<evidence type="ECO:0000256" key="2">
    <source>
        <dbReference type="ARBA" id="ARBA00022729"/>
    </source>
</evidence>
<organism evidence="6 7">
    <name type="scientific">Stieleria marina</name>
    <dbReference type="NCBI Taxonomy" id="1930275"/>
    <lineage>
        <taxon>Bacteria</taxon>
        <taxon>Pseudomonadati</taxon>
        <taxon>Planctomycetota</taxon>
        <taxon>Planctomycetia</taxon>
        <taxon>Pirellulales</taxon>
        <taxon>Pirellulaceae</taxon>
        <taxon>Stieleria</taxon>
    </lineage>
</organism>
<evidence type="ECO:0000256" key="4">
    <source>
        <dbReference type="SAM" id="SignalP"/>
    </source>
</evidence>
<dbReference type="Proteomes" id="UP000319817">
    <property type="component" value="Chromosome"/>
</dbReference>
<dbReference type="OrthoDB" id="9809261at2"/>
<feature type="signal peptide" evidence="4">
    <location>
        <begin position="1"/>
        <end position="21"/>
    </location>
</feature>
<dbReference type="Gene3D" id="3.40.50.1820">
    <property type="entry name" value="alpha/beta hydrolase"/>
    <property type="match status" value="1"/>
</dbReference>
<feature type="domain" description="4-O-methyl-glucuronoyl methylesterase-like" evidence="5">
    <location>
        <begin position="228"/>
        <end position="376"/>
    </location>
</feature>
<evidence type="ECO:0000259" key="5">
    <source>
        <dbReference type="Pfam" id="PF22244"/>
    </source>
</evidence>
<dbReference type="RefSeq" id="WP_145421834.1">
    <property type="nucleotide sequence ID" value="NZ_CP036526.1"/>
</dbReference>
<evidence type="ECO:0000313" key="7">
    <source>
        <dbReference type="Proteomes" id="UP000319817"/>
    </source>
</evidence>
<gene>
    <name evidence="6" type="ORF">K239x_59090</name>
</gene>
<dbReference type="Pfam" id="PF22244">
    <property type="entry name" value="GCE_fung"/>
    <property type="match status" value="1"/>
</dbReference>
<dbReference type="AlphaFoldDB" id="A0A517P3D4"/>
<dbReference type="EMBL" id="CP036526">
    <property type="protein sequence ID" value="QDT13889.1"/>
    <property type="molecule type" value="Genomic_DNA"/>
</dbReference>
<name>A0A517P3D4_9BACT</name>
<dbReference type="GO" id="GO:0052689">
    <property type="term" value="F:carboxylic ester hydrolase activity"/>
    <property type="evidence" value="ECO:0007669"/>
    <property type="project" value="UniProtKB-KW"/>
</dbReference>
<evidence type="ECO:0000256" key="3">
    <source>
        <dbReference type="ARBA" id="ARBA00022801"/>
    </source>
</evidence>
<dbReference type="InterPro" id="IPR054579">
    <property type="entry name" value="GCE-like_dom"/>
</dbReference>
<evidence type="ECO:0000256" key="1">
    <source>
        <dbReference type="ARBA" id="ARBA00022487"/>
    </source>
</evidence>
<proteinExistence type="predicted"/>
<sequence length="429" mass="47366" precursor="true">MSIRVSLLLIACLFLQAQLHAQKFVANYDESKIPEFTLPNPLVTEAGEAVTTAKQWQETRRPEIVDLFQKHVYGRSPAACKISHKVVSTKDDAVSGKAIRREVDVFFGDTTDAHSMRLLIYTPKTDKPVAAFLGLNFQGNHSIESDPAISLGDRWVRDRRNETVKDNRATEKARGVASSRWPVEKIIDRGYGLVTIYYGDIDPDFDDGFKNGIHGAMADQTKDIPAAEKWGSIAAWSYGLSRALDYLENDAKVDGDRVAVFGHSRLGKTSLWAGASDERFKMVISNNSGCGGAALSRRAIGETVGRINTSFPHWFNANFKQYNQNENACPVDQHELIALIAPRAVYVASATGDQWADPKGELLAEIHAEPVFRLLGTDGFGVDGVATSKVAPDQPIKGGTIGYHLRTGGHDVTDFDWQQYLDFADRHLQ</sequence>